<feature type="region of interest" description="Disordered" evidence="1">
    <location>
        <begin position="293"/>
        <end position="415"/>
    </location>
</feature>
<organism evidence="2 3">
    <name type="scientific">Cerrena zonata</name>
    <dbReference type="NCBI Taxonomy" id="2478898"/>
    <lineage>
        <taxon>Eukaryota</taxon>
        <taxon>Fungi</taxon>
        <taxon>Dikarya</taxon>
        <taxon>Basidiomycota</taxon>
        <taxon>Agaricomycotina</taxon>
        <taxon>Agaricomycetes</taxon>
        <taxon>Polyporales</taxon>
        <taxon>Cerrenaceae</taxon>
        <taxon>Cerrena</taxon>
    </lineage>
</organism>
<evidence type="ECO:0000313" key="2">
    <source>
        <dbReference type="EMBL" id="KAK7677519.1"/>
    </source>
</evidence>
<evidence type="ECO:0000313" key="3">
    <source>
        <dbReference type="Proteomes" id="UP001385951"/>
    </source>
</evidence>
<protein>
    <recommendedName>
        <fullName evidence="4">Securin</fullName>
    </recommendedName>
</protein>
<feature type="compositionally biased region" description="Polar residues" evidence="1">
    <location>
        <begin position="300"/>
        <end position="326"/>
    </location>
</feature>
<sequence length="449" mass="48792">MLSSRPLIIPTNFDEGAVHVGSTKTPARSLHKTPGRTIAKNRIALQENAAYYGGTMTVNRKGKAVMQTPLRGISPRKGIQTAIKPTILVSRPLGDKTPFPNRQQNVAPLHTPAPKAAKVAKLSLLDQDLQELAKTPGHLLLPSSTRKSLRAPRQSGGQVKCSDFKTPMTNGNHWDVSDGDIQVAVNHAELEAENEYDYDEIEYMPPKQPELPYEPLFPMPNYKILGQNLLSLASSTYIDDMAELQFSRPVEEDIDCDQILDSTNPLEWIQAHLVEPDDDIPFQLLIPEPTARNLTAKPLTRSQNAAASKAPTTRSTQIGSTRSGTIRPSPATTSRPPSSTSTRPSSAGSSRVPSRSVNSNLKSVQGPTVVKSSIPSPNPSVPKEKPPAATRTTRAPVTTRLTSAGAATRSRSVTLPKHSGKVDLMSKAENNLFSVKNEVIVEDDFLFEL</sequence>
<comment type="caution">
    <text evidence="2">The sequence shown here is derived from an EMBL/GenBank/DDBJ whole genome shotgun (WGS) entry which is preliminary data.</text>
</comment>
<keyword evidence="3" id="KW-1185">Reference proteome</keyword>
<name>A0AAW0FDQ4_9APHY</name>
<feature type="compositionally biased region" description="Polar residues" evidence="1">
    <location>
        <begin position="361"/>
        <end position="375"/>
    </location>
</feature>
<reference evidence="2 3" key="1">
    <citation type="submission" date="2022-09" db="EMBL/GenBank/DDBJ databases">
        <authorList>
            <person name="Palmer J.M."/>
        </authorList>
    </citation>
    <scope>NUCLEOTIDE SEQUENCE [LARGE SCALE GENOMIC DNA]</scope>
    <source>
        <strain evidence="2 3">DSM 7382</strain>
    </source>
</reference>
<dbReference type="AlphaFoldDB" id="A0AAW0FDQ4"/>
<accession>A0AAW0FDQ4</accession>
<dbReference type="EMBL" id="JASBNA010000087">
    <property type="protein sequence ID" value="KAK7677519.1"/>
    <property type="molecule type" value="Genomic_DNA"/>
</dbReference>
<proteinExistence type="predicted"/>
<evidence type="ECO:0000256" key="1">
    <source>
        <dbReference type="SAM" id="MobiDB-lite"/>
    </source>
</evidence>
<feature type="compositionally biased region" description="Low complexity" evidence="1">
    <location>
        <begin position="387"/>
        <end position="402"/>
    </location>
</feature>
<feature type="compositionally biased region" description="Low complexity" evidence="1">
    <location>
        <begin position="327"/>
        <end position="360"/>
    </location>
</feature>
<dbReference type="Proteomes" id="UP001385951">
    <property type="component" value="Unassembled WGS sequence"/>
</dbReference>
<gene>
    <name evidence="2" type="ORF">QCA50_019525</name>
</gene>
<feature type="region of interest" description="Disordered" evidence="1">
    <location>
        <begin position="140"/>
        <end position="166"/>
    </location>
</feature>
<evidence type="ECO:0008006" key="4">
    <source>
        <dbReference type="Google" id="ProtNLM"/>
    </source>
</evidence>